<keyword evidence="2" id="KW-1185">Reference proteome</keyword>
<evidence type="ECO:0000313" key="1">
    <source>
        <dbReference type="EMBL" id="MFC4197430.1"/>
    </source>
</evidence>
<name>A0ABV8NK85_9SPHI</name>
<sequence>MVISINKNTPTSDLLEIKVGSIVSNGTFNGRVKDVKITDTDEFWLFIFFLEEGGQIEIRKIKNIC</sequence>
<proteinExistence type="predicted"/>
<dbReference type="RefSeq" id="WP_378960933.1">
    <property type="nucleotide sequence ID" value="NZ_JBHRXC010000016.1"/>
</dbReference>
<accession>A0ABV8NK85</accession>
<gene>
    <name evidence="1" type="ORF">ACFOUY_12060</name>
</gene>
<organism evidence="1 2">
    <name type="scientific">Pedobacter jamesrossensis</name>
    <dbReference type="NCBI Taxonomy" id="1908238"/>
    <lineage>
        <taxon>Bacteria</taxon>
        <taxon>Pseudomonadati</taxon>
        <taxon>Bacteroidota</taxon>
        <taxon>Sphingobacteriia</taxon>
        <taxon>Sphingobacteriales</taxon>
        <taxon>Sphingobacteriaceae</taxon>
        <taxon>Pedobacter</taxon>
    </lineage>
</organism>
<dbReference type="Proteomes" id="UP001595792">
    <property type="component" value="Unassembled WGS sequence"/>
</dbReference>
<dbReference type="EMBL" id="JBHSBY010000116">
    <property type="protein sequence ID" value="MFC4197430.1"/>
    <property type="molecule type" value="Genomic_DNA"/>
</dbReference>
<reference evidence="2" key="1">
    <citation type="journal article" date="2019" name="Int. J. Syst. Evol. Microbiol.">
        <title>The Global Catalogue of Microorganisms (GCM) 10K type strain sequencing project: providing services to taxonomists for standard genome sequencing and annotation.</title>
        <authorList>
            <consortium name="The Broad Institute Genomics Platform"/>
            <consortium name="The Broad Institute Genome Sequencing Center for Infectious Disease"/>
            <person name="Wu L."/>
            <person name="Ma J."/>
        </authorList>
    </citation>
    <scope>NUCLEOTIDE SEQUENCE [LARGE SCALE GENOMIC DNA]</scope>
    <source>
        <strain evidence="2">CCM 8689</strain>
    </source>
</reference>
<evidence type="ECO:0000313" key="2">
    <source>
        <dbReference type="Proteomes" id="UP001595792"/>
    </source>
</evidence>
<comment type="caution">
    <text evidence="1">The sequence shown here is derived from an EMBL/GenBank/DDBJ whole genome shotgun (WGS) entry which is preliminary data.</text>
</comment>
<protein>
    <submittedName>
        <fullName evidence="1">Uncharacterized protein</fullName>
    </submittedName>
</protein>